<dbReference type="AlphaFoldDB" id="G3AAN4"/>
<dbReference type="EMBL" id="FR854092">
    <property type="protein sequence ID" value="CCA87439.1"/>
    <property type="molecule type" value="Genomic_DNA"/>
</dbReference>
<reference evidence="1" key="2">
    <citation type="submission" date="2011-04" db="EMBL/GenBank/DDBJ databases">
        <authorList>
            <person name="Genoscope - CEA"/>
        </authorList>
    </citation>
    <scope>NUCLEOTIDE SEQUENCE</scope>
    <source>
        <strain evidence="1">R24</strain>
    </source>
</reference>
<proteinExistence type="predicted"/>
<protein>
    <submittedName>
        <fullName evidence="1">Uncharacterized protein</fullName>
    </submittedName>
</protein>
<sequence>MNWGKSSRFVIFIQCEKHSLSTL</sequence>
<gene>
    <name evidence="1" type="ORF">RALSY_mp30775</name>
</gene>
<name>G3AAN4_9RALS</name>
<evidence type="ECO:0000313" key="1">
    <source>
        <dbReference type="EMBL" id="CCA87439.1"/>
    </source>
</evidence>
<reference evidence="1" key="1">
    <citation type="journal article" date="2011" name="PLoS ONE">
        <title>Ralstonia syzygii, the Blood Disease Bacterium and some Asian R. solanacearum strains form a single genomic species despite divergent lifestyles.</title>
        <authorList>
            <person name="Remenant B."/>
            <person name="de Cambiaire J.C."/>
            <person name="Cellier G."/>
            <person name="Jacobs J.M."/>
            <person name="Mangenot S."/>
            <person name="Barbe V."/>
            <person name="Lajus A."/>
            <person name="Vallenet D."/>
            <person name="Medigue C."/>
            <person name="Fegan M."/>
            <person name="Allen C."/>
            <person name="Prior P."/>
        </authorList>
    </citation>
    <scope>NUCLEOTIDE SEQUENCE</scope>
    <source>
        <strain evidence="1">R24</strain>
    </source>
</reference>
<accession>G3AAN4</accession>
<organism evidence="1">
    <name type="scientific">Ralstonia syzygii R24</name>
    <dbReference type="NCBI Taxonomy" id="907261"/>
    <lineage>
        <taxon>Bacteria</taxon>
        <taxon>Pseudomonadati</taxon>
        <taxon>Pseudomonadota</taxon>
        <taxon>Betaproteobacteria</taxon>
        <taxon>Burkholderiales</taxon>
        <taxon>Burkholderiaceae</taxon>
        <taxon>Ralstonia</taxon>
        <taxon>Ralstonia solanacearum species complex</taxon>
    </lineage>
</organism>